<accession>A0AA88Z4Q5</accession>
<dbReference type="Proteomes" id="UP000029575">
    <property type="component" value="Unassembled WGS sequence"/>
</dbReference>
<evidence type="ECO:0000313" key="3">
    <source>
        <dbReference type="Proteomes" id="UP000029575"/>
    </source>
</evidence>
<dbReference type="Pfam" id="PF13432">
    <property type="entry name" value="TPR_16"/>
    <property type="match status" value="3"/>
</dbReference>
<proteinExistence type="predicted"/>
<dbReference type="Gene3D" id="1.25.40.10">
    <property type="entry name" value="Tetratricopeptide repeat domain"/>
    <property type="match status" value="2"/>
</dbReference>
<dbReference type="PROSITE" id="PS50005">
    <property type="entry name" value="TPR"/>
    <property type="match status" value="1"/>
</dbReference>
<protein>
    <submittedName>
        <fullName evidence="2">Tetratricopeptide repeat family protein</fullName>
    </submittedName>
</protein>
<keyword evidence="1" id="KW-0802">TPR repeat</keyword>
<dbReference type="EMBL" id="JPGD01000005">
    <property type="protein sequence ID" value="KGB98913.1"/>
    <property type="molecule type" value="Genomic_DNA"/>
</dbReference>
<dbReference type="SUPFAM" id="SSF48452">
    <property type="entry name" value="TPR-like"/>
    <property type="match status" value="2"/>
</dbReference>
<dbReference type="SMART" id="SM00028">
    <property type="entry name" value="TPR"/>
    <property type="match status" value="5"/>
</dbReference>
<dbReference type="AlphaFoldDB" id="A0AA88Z4Q5"/>
<name>A0AA88Z4Q5_BURCE</name>
<feature type="repeat" description="TPR" evidence="1">
    <location>
        <begin position="181"/>
        <end position="214"/>
    </location>
</feature>
<dbReference type="RefSeq" id="WP_196251225.1">
    <property type="nucleotide sequence ID" value="NZ_KN150854.1"/>
</dbReference>
<reference evidence="2 3" key="1">
    <citation type="submission" date="2014-06" db="EMBL/GenBank/DDBJ databases">
        <authorList>
            <person name="Bishop-Lilly K.A."/>
            <person name="Broomall S.M."/>
            <person name="Chain P.S."/>
            <person name="Chertkov O."/>
            <person name="Coyne S.R."/>
            <person name="Daligault H.E."/>
            <person name="Davenport K.W."/>
            <person name="Erkkila T."/>
            <person name="Frey K.G."/>
            <person name="Gibbons H.S."/>
            <person name="Gu W."/>
            <person name="Jaissle J."/>
            <person name="Johnson S.L."/>
            <person name="Koroleva G.I."/>
            <person name="Ladner J.T."/>
            <person name="Lo C.-C."/>
            <person name="Minogue T.D."/>
            <person name="Munk C."/>
            <person name="Palacios G.F."/>
            <person name="Redden C.L."/>
            <person name="Rosenzweig C.N."/>
            <person name="Scholz M.B."/>
            <person name="Teshima H."/>
            <person name="Xu Y."/>
        </authorList>
    </citation>
    <scope>NUCLEOTIDE SEQUENCE [LARGE SCALE GENOMIC DNA]</scope>
    <source>
        <strain evidence="2 3">DWS 37UF10B-2</strain>
    </source>
</reference>
<sequence>MHNNDRVLRLLSYLGADPTNRSLQIDLAHAAFDAGQHDLCDKMLDELRSAQPHSAGLLNLEGLNALARNQPERALASFRAIVPTDRDPTVQYNEAYALALLERYEEALGVLVHPALHTLPCAVALCIRVLHHLQRLDDAIALGEQYAATQPEIAAPLSVALFDAGKPDDARKYALLAGGAVDAWAILGLLDLECGAVDSAEQKLNSALQYQPTHGRAMLGRGLIQMARRQFDAAADTLSIAARTLDSHAGTWIAAGWAFLYKEEFSTARRHFDEALALDRTFAEVHGSLAVLDYQEGLLDSARSRADTALHLDKNCASAMLALSLLQASDGNIDRSRATLDAALNRPVGTGNRSFLQKMSAFSQTPPDIH</sequence>
<comment type="caution">
    <text evidence="2">The sequence shown here is derived from an EMBL/GenBank/DDBJ whole genome shotgun (WGS) entry which is preliminary data.</text>
</comment>
<dbReference type="InterPro" id="IPR011990">
    <property type="entry name" value="TPR-like_helical_dom_sf"/>
</dbReference>
<gene>
    <name evidence="2" type="ORF">DM43_3092</name>
</gene>
<evidence type="ECO:0000313" key="2">
    <source>
        <dbReference type="EMBL" id="KGB98913.1"/>
    </source>
</evidence>
<organism evidence="2 3">
    <name type="scientific">Burkholderia cepacia</name>
    <name type="common">Pseudomonas cepacia</name>
    <dbReference type="NCBI Taxonomy" id="292"/>
    <lineage>
        <taxon>Bacteria</taxon>
        <taxon>Pseudomonadati</taxon>
        <taxon>Pseudomonadota</taxon>
        <taxon>Betaproteobacteria</taxon>
        <taxon>Burkholderiales</taxon>
        <taxon>Burkholderiaceae</taxon>
        <taxon>Burkholderia</taxon>
        <taxon>Burkholderia cepacia complex</taxon>
    </lineage>
</organism>
<evidence type="ECO:0000256" key="1">
    <source>
        <dbReference type="PROSITE-ProRule" id="PRU00339"/>
    </source>
</evidence>
<dbReference type="InterPro" id="IPR019734">
    <property type="entry name" value="TPR_rpt"/>
</dbReference>